<dbReference type="Gene3D" id="3.30.430.20">
    <property type="entry name" value="Gnk2 domain, C-X8-C-X2-C motif"/>
    <property type="match status" value="1"/>
</dbReference>
<reference evidence="4 5" key="1">
    <citation type="journal article" date="2019" name="Nat. Plants">
        <title>Stout camphor tree genome fills gaps in understanding of flowering plant genome evolution.</title>
        <authorList>
            <person name="Chaw S.M."/>
            <person name="Liu Y.C."/>
            <person name="Wu Y.W."/>
            <person name="Wang H.Y."/>
            <person name="Lin C.I."/>
            <person name="Wu C.S."/>
            <person name="Ke H.M."/>
            <person name="Chang L.Y."/>
            <person name="Hsu C.Y."/>
            <person name="Yang H.T."/>
            <person name="Sudianto E."/>
            <person name="Hsu M.H."/>
            <person name="Wu K.P."/>
            <person name="Wang L.N."/>
            <person name="Leebens-Mack J.H."/>
            <person name="Tsai I.J."/>
        </authorList>
    </citation>
    <scope>NUCLEOTIDE SEQUENCE [LARGE SCALE GENOMIC DNA]</scope>
    <source>
        <strain evidence="5">cv. Chaw 1501</strain>
        <tissue evidence="4">Young leaves</tissue>
    </source>
</reference>
<dbReference type="PANTHER" id="PTHR32099">
    <property type="entry name" value="CYSTEINE-RICH REPEAT SECRETORY PROTEIN"/>
    <property type="match status" value="1"/>
</dbReference>
<dbReference type="AlphaFoldDB" id="A0A3S3QQZ9"/>
<evidence type="ECO:0000256" key="2">
    <source>
        <dbReference type="ARBA" id="ARBA00022737"/>
    </source>
</evidence>
<comment type="caution">
    <text evidence="4">The sequence shown here is derived from an EMBL/GenBank/DDBJ whole genome shotgun (WGS) entry which is preliminary data.</text>
</comment>
<keyword evidence="5" id="KW-1185">Reference proteome</keyword>
<organism evidence="4 5">
    <name type="scientific">Cinnamomum micranthum f. kanehirae</name>
    <dbReference type="NCBI Taxonomy" id="337451"/>
    <lineage>
        <taxon>Eukaryota</taxon>
        <taxon>Viridiplantae</taxon>
        <taxon>Streptophyta</taxon>
        <taxon>Embryophyta</taxon>
        <taxon>Tracheophyta</taxon>
        <taxon>Spermatophyta</taxon>
        <taxon>Magnoliopsida</taxon>
        <taxon>Magnoliidae</taxon>
        <taxon>Laurales</taxon>
        <taxon>Lauraceae</taxon>
        <taxon>Cinnamomum</taxon>
    </lineage>
</organism>
<keyword evidence="1" id="KW-0732">Signal</keyword>
<keyword evidence="2" id="KW-0677">Repeat</keyword>
<evidence type="ECO:0000256" key="1">
    <source>
        <dbReference type="ARBA" id="ARBA00022729"/>
    </source>
</evidence>
<accession>A0A3S3QQZ9</accession>
<dbReference type="EMBL" id="QPKB01000007">
    <property type="protein sequence ID" value="RWR88276.1"/>
    <property type="molecule type" value="Genomic_DNA"/>
</dbReference>
<gene>
    <name evidence="4" type="ORF">CKAN_01727300</name>
</gene>
<dbReference type="CDD" id="cd23509">
    <property type="entry name" value="Gnk2-like"/>
    <property type="match status" value="1"/>
</dbReference>
<dbReference type="Proteomes" id="UP000283530">
    <property type="component" value="Unassembled WGS sequence"/>
</dbReference>
<evidence type="ECO:0000313" key="5">
    <source>
        <dbReference type="Proteomes" id="UP000283530"/>
    </source>
</evidence>
<keyword evidence="4" id="KW-0675">Receptor</keyword>
<keyword evidence="4" id="KW-0808">Transferase</keyword>
<dbReference type="GO" id="GO:0016301">
    <property type="term" value="F:kinase activity"/>
    <property type="evidence" value="ECO:0007669"/>
    <property type="project" value="UniProtKB-KW"/>
</dbReference>
<dbReference type="InterPro" id="IPR038408">
    <property type="entry name" value="GNK2_sf"/>
</dbReference>
<sequence>MENHGVIRHYSFYNNSCGDGANTVYGYEQCMSGASEDVCRQCFLNSKADIIRLCPKKTEATVRYFNCILRYSDQPFFFELDTTIRFTECKQQSHHALSNN</sequence>
<dbReference type="OrthoDB" id="4062651at2759"/>
<evidence type="ECO:0000259" key="3">
    <source>
        <dbReference type="PROSITE" id="PS51473"/>
    </source>
</evidence>
<evidence type="ECO:0000313" key="4">
    <source>
        <dbReference type="EMBL" id="RWR88276.1"/>
    </source>
</evidence>
<proteinExistence type="predicted"/>
<dbReference type="InterPro" id="IPR002902">
    <property type="entry name" value="GNK2"/>
</dbReference>
<keyword evidence="4" id="KW-0418">Kinase</keyword>
<dbReference type="PROSITE" id="PS51473">
    <property type="entry name" value="GNK2"/>
    <property type="match status" value="1"/>
</dbReference>
<protein>
    <submittedName>
        <fullName evidence="4">Putative receptor-like protein kinase</fullName>
    </submittedName>
</protein>
<dbReference type="Pfam" id="PF01657">
    <property type="entry name" value="Stress-antifung"/>
    <property type="match status" value="1"/>
</dbReference>
<feature type="domain" description="Gnk2-homologous" evidence="3">
    <location>
        <begin position="1"/>
        <end position="76"/>
    </location>
</feature>
<dbReference type="PANTHER" id="PTHR32099:SF42">
    <property type="entry name" value="CYSTEINE-RICH RECEPTOR-LIKE PROTEIN KINASE 9-RELATED"/>
    <property type="match status" value="1"/>
</dbReference>
<name>A0A3S3QQZ9_9MAGN</name>